<reference evidence="3" key="1">
    <citation type="journal article" date="2014" name="Int. J. Syst. Evol. Microbiol.">
        <title>Complete genome sequence of Corynebacterium casei LMG S-19264T (=DSM 44701T), isolated from a smear-ripened cheese.</title>
        <authorList>
            <consortium name="US DOE Joint Genome Institute (JGI-PGF)"/>
            <person name="Walter F."/>
            <person name="Albersmeier A."/>
            <person name="Kalinowski J."/>
            <person name="Ruckert C."/>
        </authorList>
    </citation>
    <scope>NUCLEOTIDE SEQUENCE</scope>
    <source>
        <strain evidence="3">CGMCC 1.8984</strain>
    </source>
</reference>
<evidence type="ECO:0000313" key="3">
    <source>
        <dbReference type="EMBL" id="GGJ77323.1"/>
    </source>
</evidence>
<feature type="transmembrane region" description="Helical" evidence="2">
    <location>
        <begin position="27"/>
        <end position="47"/>
    </location>
</feature>
<feature type="compositionally biased region" description="Polar residues" evidence="1">
    <location>
        <begin position="153"/>
        <end position="171"/>
    </location>
</feature>
<evidence type="ECO:0000313" key="4">
    <source>
        <dbReference type="Proteomes" id="UP000636956"/>
    </source>
</evidence>
<name>A0A917PGV7_9MICO</name>
<dbReference type="Proteomes" id="UP000636956">
    <property type="component" value="Unassembled WGS sequence"/>
</dbReference>
<feature type="compositionally biased region" description="Basic and acidic residues" evidence="1">
    <location>
        <begin position="117"/>
        <end position="127"/>
    </location>
</feature>
<accession>A0A917PGV7</accession>
<keyword evidence="2" id="KW-1133">Transmembrane helix</keyword>
<proteinExistence type="predicted"/>
<dbReference type="AlphaFoldDB" id="A0A917PGV7"/>
<feature type="region of interest" description="Disordered" evidence="1">
    <location>
        <begin position="109"/>
        <end position="175"/>
    </location>
</feature>
<dbReference type="EMBL" id="BMMD01000006">
    <property type="protein sequence ID" value="GGJ77323.1"/>
    <property type="molecule type" value="Genomic_DNA"/>
</dbReference>
<evidence type="ECO:0000256" key="1">
    <source>
        <dbReference type="SAM" id="MobiDB-lite"/>
    </source>
</evidence>
<keyword evidence="2" id="KW-0812">Transmembrane</keyword>
<evidence type="ECO:0000256" key="2">
    <source>
        <dbReference type="SAM" id="Phobius"/>
    </source>
</evidence>
<keyword evidence="4" id="KW-1185">Reference proteome</keyword>
<feature type="transmembrane region" description="Helical" evidence="2">
    <location>
        <begin position="68"/>
        <end position="85"/>
    </location>
</feature>
<gene>
    <name evidence="3" type="ORF">GCM10011372_14480</name>
</gene>
<dbReference type="RefSeq" id="WP_188742758.1">
    <property type="nucleotide sequence ID" value="NZ_BAABFW010000015.1"/>
</dbReference>
<sequence>MPADLIWRSAVLRQAESGVRLALRADAALLAVLVMIGVLDVAPDGFVLFRLVHASVIGDVQRIPEPSLGVMSLGLIALLALSALVGERQRAWAALVLAVPTALIRPSPLRPQRERRRPGEPASHEEESSAVDEFMASSLEELKSTVEPRRSAGESTPTEPSGSAQPAQNKFGSPAYDVSTDIATIPRPVDDHCFGAPIMHIMSDRVNCHTLPVHHCCPLQRTCHSCQPTCQSPDSGALKPRCQLVEPLHGAYPWARSVPALAPQSETAN</sequence>
<organism evidence="3 4">
    <name type="scientific">Agromyces bauzanensis</name>
    <dbReference type="NCBI Taxonomy" id="1308924"/>
    <lineage>
        <taxon>Bacteria</taxon>
        <taxon>Bacillati</taxon>
        <taxon>Actinomycetota</taxon>
        <taxon>Actinomycetes</taxon>
        <taxon>Micrococcales</taxon>
        <taxon>Microbacteriaceae</taxon>
        <taxon>Agromyces</taxon>
    </lineage>
</organism>
<protein>
    <submittedName>
        <fullName evidence="3">Uncharacterized protein</fullName>
    </submittedName>
</protein>
<comment type="caution">
    <text evidence="3">The sequence shown here is derived from an EMBL/GenBank/DDBJ whole genome shotgun (WGS) entry which is preliminary data.</text>
</comment>
<reference evidence="3" key="2">
    <citation type="submission" date="2020-09" db="EMBL/GenBank/DDBJ databases">
        <authorList>
            <person name="Sun Q."/>
            <person name="Zhou Y."/>
        </authorList>
    </citation>
    <scope>NUCLEOTIDE SEQUENCE</scope>
    <source>
        <strain evidence="3">CGMCC 1.8984</strain>
    </source>
</reference>
<feature type="compositionally biased region" description="Basic and acidic residues" evidence="1">
    <location>
        <begin position="140"/>
        <end position="152"/>
    </location>
</feature>
<keyword evidence="2" id="KW-0472">Membrane</keyword>